<dbReference type="InterPro" id="IPR001223">
    <property type="entry name" value="Glyco_hydro18_cat"/>
</dbReference>
<dbReference type="PANTHER" id="PTHR11177:SF333">
    <property type="entry name" value="CHITINASE"/>
    <property type="match status" value="1"/>
</dbReference>
<dbReference type="SUPFAM" id="SSF54556">
    <property type="entry name" value="Chitinase insertion domain"/>
    <property type="match status" value="1"/>
</dbReference>
<keyword evidence="4" id="KW-0378">Hydrolase</keyword>
<dbReference type="PANTHER" id="PTHR11177">
    <property type="entry name" value="CHITINASE"/>
    <property type="match status" value="1"/>
</dbReference>
<dbReference type="SUPFAM" id="SSF51445">
    <property type="entry name" value="(Trans)glycosidases"/>
    <property type="match status" value="1"/>
</dbReference>
<dbReference type="InterPro" id="IPR050314">
    <property type="entry name" value="Glycosyl_Hydrlase_18"/>
</dbReference>
<reference evidence="4" key="1">
    <citation type="journal article" date="2020" name="Stud. Mycol.">
        <title>101 Dothideomycetes genomes: a test case for predicting lifestyles and emergence of pathogens.</title>
        <authorList>
            <person name="Haridas S."/>
            <person name="Albert R."/>
            <person name="Binder M."/>
            <person name="Bloem J."/>
            <person name="Labutti K."/>
            <person name="Salamov A."/>
            <person name="Andreopoulos B."/>
            <person name="Baker S."/>
            <person name="Barry K."/>
            <person name="Bills G."/>
            <person name="Bluhm B."/>
            <person name="Cannon C."/>
            <person name="Castanera R."/>
            <person name="Culley D."/>
            <person name="Daum C."/>
            <person name="Ezra D."/>
            <person name="Gonzalez J."/>
            <person name="Henrissat B."/>
            <person name="Kuo A."/>
            <person name="Liang C."/>
            <person name="Lipzen A."/>
            <person name="Lutzoni F."/>
            <person name="Magnuson J."/>
            <person name="Mondo S."/>
            <person name="Nolan M."/>
            <person name="Ohm R."/>
            <person name="Pangilinan J."/>
            <person name="Park H.-J."/>
            <person name="Ramirez L."/>
            <person name="Alfaro M."/>
            <person name="Sun H."/>
            <person name="Tritt A."/>
            <person name="Yoshinaga Y."/>
            <person name="Zwiers L.-H."/>
            <person name="Turgeon B."/>
            <person name="Goodwin S."/>
            <person name="Spatafora J."/>
            <person name="Crous P."/>
            <person name="Grigoriev I."/>
        </authorList>
    </citation>
    <scope>NUCLEOTIDE SEQUENCE</scope>
    <source>
        <strain evidence="4">CBS 110217</strain>
    </source>
</reference>
<organism evidence="4 5">
    <name type="scientific">Setomelanomma holmii</name>
    <dbReference type="NCBI Taxonomy" id="210430"/>
    <lineage>
        <taxon>Eukaryota</taxon>
        <taxon>Fungi</taxon>
        <taxon>Dikarya</taxon>
        <taxon>Ascomycota</taxon>
        <taxon>Pezizomycotina</taxon>
        <taxon>Dothideomycetes</taxon>
        <taxon>Pleosporomycetidae</taxon>
        <taxon>Pleosporales</taxon>
        <taxon>Pleosporineae</taxon>
        <taxon>Phaeosphaeriaceae</taxon>
        <taxon>Setomelanomma</taxon>
    </lineage>
</organism>
<keyword evidence="5" id="KW-1185">Reference proteome</keyword>
<dbReference type="AlphaFoldDB" id="A0A9P4LKM0"/>
<dbReference type="EMBL" id="ML978207">
    <property type="protein sequence ID" value="KAF2028863.1"/>
    <property type="molecule type" value="Genomic_DNA"/>
</dbReference>
<evidence type="ECO:0000313" key="4">
    <source>
        <dbReference type="EMBL" id="KAF2028863.1"/>
    </source>
</evidence>
<dbReference type="Proteomes" id="UP000799777">
    <property type="component" value="Unassembled WGS sequence"/>
</dbReference>
<feature type="domain" description="GH18" evidence="3">
    <location>
        <begin position="14"/>
        <end position="352"/>
    </location>
</feature>
<accession>A0A9P4LKM0</accession>
<dbReference type="InterPro" id="IPR017853">
    <property type="entry name" value="GH"/>
</dbReference>
<proteinExistence type="inferred from homology"/>
<feature type="non-terminal residue" evidence="4">
    <location>
        <position position="352"/>
    </location>
</feature>
<evidence type="ECO:0000256" key="2">
    <source>
        <dbReference type="ARBA" id="ARBA00012729"/>
    </source>
</evidence>
<gene>
    <name evidence="4" type="ORF">EK21DRAFT_68764</name>
</gene>
<dbReference type="InterPro" id="IPR029070">
    <property type="entry name" value="Chitinase_insertion_sf"/>
</dbReference>
<dbReference type="GO" id="GO:0008061">
    <property type="term" value="F:chitin binding"/>
    <property type="evidence" value="ECO:0007669"/>
    <property type="project" value="InterPro"/>
</dbReference>
<sequence length="352" mass="39249">MNAPSCGKTSGTATRRVAYYQSWNSRRRECDKVLPNQLDLTSITHLVFAFATIDPKTFQVGFMNHDDKYIYKQFLALPDNVSKWIGIGGFEFSGPVATRTTWSGMTSTQDNRKAFIDSLKRFLSKWNFKGVEIDWEWPGHAGRGGKPQDGQNQVQLVKEMREAFGTDFGLGVVVPAQSDYMSNMDPKGLEAYVDWLGILTYDVHGAWDEDIPGLGPKIKPHTDLKEVDDALNLLWSKDVDSKKVNLGIANYGRGYTVADKNCMYYGCTFTGPSKQGSCTQQDGILSTCEIRRIIAEQNLNWKVIAGGAETNEVTWDDQWVGFDDAGTLGKKLELANDRCLGGTALWAIDYST</sequence>
<dbReference type="Gene3D" id="3.20.20.80">
    <property type="entry name" value="Glycosidases"/>
    <property type="match status" value="1"/>
</dbReference>
<comment type="similarity">
    <text evidence="1">Belongs to the glycosyl hydrolase 18 family. Chitinase class V subfamily.</text>
</comment>
<dbReference type="PROSITE" id="PS51910">
    <property type="entry name" value="GH18_2"/>
    <property type="match status" value="1"/>
</dbReference>
<protein>
    <recommendedName>
        <fullName evidence="2">chitinase</fullName>
        <ecNumber evidence="2">3.2.1.14</ecNumber>
    </recommendedName>
</protein>
<evidence type="ECO:0000256" key="1">
    <source>
        <dbReference type="ARBA" id="ARBA00008682"/>
    </source>
</evidence>
<evidence type="ECO:0000259" key="3">
    <source>
        <dbReference type="PROSITE" id="PS51910"/>
    </source>
</evidence>
<dbReference type="EC" id="3.2.1.14" evidence="2"/>
<dbReference type="SMART" id="SM00636">
    <property type="entry name" value="Glyco_18"/>
    <property type="match status" value="1"/>
</dbReference>
<dbReference type="GO" id="GO:0005975">
    <property type="term" value="P:carbohydrate metabolic process"/>
    <property type="evidence" value="ECO:0007669"/>
    <property type="project" value="InterPro"/>
</dbReference>
<comment type="caution">
    <text evidence="4">The sequence shown here is derived from an EMBL/GenBank/DDBJ whole genome shotgun (WGS) entry which is preliminary data.</text>
</comment>
<dbReference type="GO" id="GO:0008843">
    <property type="term" value="F:endochitinase activity"/>
    <property type="evidence" value="ECO:0007669"/>
    <property type="project" value="UniProtKB-EC"/>
</dbReference>
<dbReference type="Pfam" id="PF00704">
    <property type="entry name" value="Glyco_hydro_18"/>
    <property type="match status" value="1"/>
</dbReference>
<dbReference type="InterPro" id="IPR011583">
    <property type="entry name" value="Chitinase_II/V-like_cat"/>
</dbReference>
<dbReference type="Gene3D" id="3.10.50.10">
    <property type="match status" value="1"/>
</dbReference>
<dbReference type="OrthoDB" id="73875at2759"/>
<evidence type="ECO:0000313" key="5">
    <source>
        <dbReference type="Proteomes" id="UP000799777"/>
    </source>
</evidence>
<name>A0A9P4LKM0_9PLEO</name>